<gene>
    <name evidence="1" type="ORF">BOKJ2_LOCUS8233</name>
</gene>
<dbReference type="OrthoDB" id="10669082at2759"/>
<comment type="caution">
    <text evidence="1">The sequence shown here is derived from an EMBL/GenBank/DDBJ whole genome shotgun (WGS) entry which is preliminary data.</text>
</comment>
<dbReference type="Proteomes" id="UP000614601">
    <property type="component" value="Unassembled WGS sequence"/>
</dbReference>
<reference evidence="1" key="1">
    <citation type="submission" date="2020-09" db="EMBL/GenBank/DDBJ databases">
        <authorList>
            <person name="Kikuchi T."/>
        </authorList>
    </citation>
    <scope>NUCLEOTIDE SEQUENCE</scope>
    <source>
        <strain evidence="1">SH1</strain>
    </source>
</reference>
<dbReference type="EMBL" id="CAJFCW020000004">
    <property type="protein sequence ID" value="CAG9112288.1"/>
    <property type="molecule type" value="Genomic_DNA"/>
</dbReference>
<keyword evidence="2" id="KW-1185">Reference proteome</keyword>
<dbReference type="Proteomes" id="UP000783686">
    <property type="component" value="Unassembled WGS sequence"/>
</dbReference>
<dbReference type="EMBL" id="CAJFDH010000004">
    <property type="protein sequence ID" value="CAD5219023.1"/>
    <property type="molecule type" value="Genomic_DNA"/>
</dbReference>
<organism evidence="1 2">
    <name type="scientific">Bursaphelenchus okinawaensis</name>
    <dbReference type="NCBI Taxonomy" id="465554"/>
    <lineage>
        <taxon>Eukaryota</taxon>
        <taxon>Metazoa</taxon>
        <taxon>Ecdysozoa</taxon>
        <taxon>Nematoda</taxon>
        <taxon>Chromadorea</taxon>
        <taxon>Rhabditida</taxon>
        <taxon>Tylenchina</taxon>
        <taxon>Tylenchomorpha</taxon>
        <taxon>Aphelenchoidea</taxon>
        <taxon>Aphelenchoididae</taxon>
        <taxon>Bursaphelenchus</taxon>
    </lineage>
</organism>
<protein>
    <submittedName>
        <fullName evidence="1">Uncharacterized protein</fullName>
    </submittedName>
</protein>
<sequence>MQINEKIKNYEISSFCDRYHNKEVVYNIMNPSPGNQFQSSAYLYETDKGYQPEMKPSSYAFEKTSDAAETATKEQFLTARECASTTEFHGGAAHNILHTPNNFDERASQSAANLGAAQDLGHDHYLFQNDTPNFQTLPIAQATKDQYLTARESASVTEQFGAAKNILQTANNFDGRASHSAANLGAAQDFQGSAYLYQKDQQYQPGHDQSVYAFGNETADLQLQNSGKNATREPFLTARDCASVTEFLGGAAQNILHTPDDFDERASHSAANLGSSLGHRIISDDADLRTAQKSESFN</sequence>
<name>A0A811KVI3_9BILA</name>
<dbReference type="AlphaFoldDB" id="A0A811KVI3"/>
<proteinExistence type="predicted"/>
<evidence type="ECO:0000313" key="2">
    <source>
        <dbReference type="Proteomes" id="UP000614601"/>
    </source>
</evidence>
<evidence type="ECO:0000313" key="1">
    <source>
        <dbReference type="EMBL" id="CAD5219023.1"/>
    </source>
</evidence>
<accession>A0A811KVI3</accession>